<dbReference type="PANTHER" id="PTHR13267:SF3">
    <property type="entry name" value="ZINC FINGER PROTEIN 277"/>
    <property type="match status" value="1"/>
</dbReference>
<sequence>MAEYIDPRGDAPVEEMPELSDDDWDDNDNDEDLWQAADEEDSRPATVTCLFCDRLLSSVPATLQHCADDHQFNLVEVIQRHHLDDYGFIKMINFIRSTKCDASGLTGLPDAPLPWESEDFLLPVLQDDPLLQIDPEELCEDASLPVCSSSGAQSHDALQQRAQAAEERASTSEQALTRAMDDLHKLKLLAQGLVLNGETSRPANQSAVADLREDEDEAYFSSYGHYSIHEEMLKV</sequence>
<evidence type="ECO:0000259" key="8">
    <source>
        <dbReference type="Pfam" id="PF21137"/>
    </source>
</evidence>
<dbReference type="GO" id="GO:0032259">
    <property type="term" value="P:methylation"/>
    <property type="evidence" value="ECO:0007669"/>
    <property type="project" value="UniProtKB-KW"/>
</dbReference>
<evidence type="ECO:0000256" key="1">
    <source>
        <dbReference type="ARBA" id="ARBA00004496"/>
    </source>
</evidence>
<keyword evidence="6" id="KW-0175">Coiled coil</keyword>
<dbReference type="GO" id="GO:0005737">
    <property type="term" value="C:cytoplasm"/>
    <property type="evidence" value="ECO:0007669"/>
    <property type="project" value="UniProtKB-SubCell"/>
</dbReference>
<dbReference type="SUPFAM" id="SSF57667">
    <property type="entry name" value="beta-beta-alpha zinc fingers"/>
    <property type="match status" value="1"/>
</dbReference>
<evidence type="ECO:0000256" key="4">
    <source>
        <dbReference type="ARBA" id="ARBA00022723"/>
    </source>
</evidence>
<evidence type="ECO:0000313" key="10">
    <source>
        <dbReference type="Proteomes" id="UP000314294"/>
    </source>
</evidence>
<keyword evidence="9" id="KW-0489">Methyltransferase</keyword>
<accession>A0A4Z2H089</accession>
<dbReference type="EMBL" id="SRLO01000367">
    <property type="protein sequence ID" value="TNN58910.1"/>
    <property type="molecule type" value="Genomic_DNA"/>
</dbReference>
<keyword evidence="9" id="KW-0808">Transferase</keyword>
<dbReference type="Pfam" id="PF21137">
    <property type="entry name" value="ANM3_C2H2_Zf"/>
    <property type="match status" value="1"/>
</dbReference>
<feature type="domain" description="Protein arginine N-methyltransferase 3-like C2H2 zinc finger" evidence="8">
    <location>
        <begin position="77"/>
        <end position="123"/>
    </location>
</feature>
<dbReference type="InterPro" id="IPR040048">
    <property type="entry name" value="ZNF277"/>
</dbReference>
<dbReference type="PANTHER" id="PTHR13267">
    <property type="entry name" value="ZINC FINGER PROTEIN 277"/>
    <property type="match status" value="1"/>
</dbReference>
<evidence type="ECO:0000256" key="6">
    <source>
        <dbReference type="SAM" id="Coils"/>
    </source>
</evidence>
<keyword evidence="5" id="KW-0862">Zinc</keyword>
<dbReference type="AlphaFoldDB" id="A0A4Z2H089"/>
<dbReference type="OrthoDB" id="7848332at2759"/>
<feature type="compositionally biased region" description="Basic and acidic residues" evidence="7">
    <location>
        <begin position="1"/>
        <end position="11"/>
    </location>
</feature>
<proteinExistence type="predicted"/>
<feature type="coiled-coil region" evidence="6">
    <location>
        <begin position="155"/>
        <end position="182"/>
    </location>
</feature>
<organism evidence="9 10">
    <name type="scientific">Liparis tanakae</name>
    <name type="common">Tanaka's snailfish</name>
    <dbReference type="NCBI Taxonomy" id="230148"/>
    <lineage>
        <taxon>Eukaryota</taxon>
        <taxon>Metazoa</taxon>
        <taxon>Chordata</taxon>
        <taxon>Craniata</taxon>
        <taxon>Vertebrata</taxon>
        <taxon>Euteleostomi</taxon>
        <taxon>Actinopterygii</taxon>
        <taxon>Neopterygii</taxon>
        <taxon>Teleostei</taxon>
        <taxon>Neoteleostei</taxon>
        <taxon>Acanthomorphata</taxon>
        <taxon>Eupercaria</taxon>
        <taxon>Perciformes</taxon>
        <taxon>Cottioidei</taxon>
        <taxon>Cottales</taxon>
        <taxon>Liparidae</taxon>
        <taxon>Liparis</taxon>
    </lineage>
</organism>
<evidence type="ECO:0000256" key="5">
    <source>
        <dbReference type="ARBA" id="ARBA00022833"/>
    </source>
</evidence>
<keyword evidence="10" id="KW-1185">Reference proteome</keyword>
<gene>
    <name evidence="9" type="primary">PRMT3_0</name>
    <name evidence="9" type="ORF">EYF80_030823</name>
</gene>
<dbReference type="InterPro" id="IPR036236">
    <property type="entry name" value="Znf_C2H2_sf"/>
</dbReference>
<evidence type="ECO:0000256" key="2">
    <source>
        <dbReference type="ARBA" id="ARBA00011925"/>
    </source>
</evidence>
<feature type="compositionally biased region" description="Acidic residues" evidence="7">
    <location>
        <begin position="12"/>
        <end position="40"/>
    </location>
</feature>
<dbReference type="GO" id="GO:0035242">
    <property type="term" value="F:protein-arginine omega-N asymmetric methyltransferase activity"/>
    <property type="evidence" value="ECO:0007669"/>
    <property type="project" value="UniProtKB-EC"/>
</dbReference>
<dbReference type="Proteomes" id="UP000314294">
    <property type="component" value="Unassembled WGS sequence"/>
</dbReference>
<reference evidence="9 10" key="1">
    <citation type="submission" date="2019-03" db="EMBL/GenBank/DDBJ databases">
        <title>First draft genome of Liparis tanakae, snailfish: a comprehensive survey of snailfish specific genes.</title>
        <authorList>
            <person name="Kim W."/>
            <person name="Song I."/>
            <person name="Jeong J.-H."/>
            <person name="Kim D."/>
            <person name="Kim S."/>
            <person name="Ryu S."/>
            <person name="Song J.Y."/>
            <person name="Lee S.K."/>
        </authorList>
    </citation>
    <scope>NUCLEOTIDE SEQUENCE [LARGE SCALE GENOMIC DNA]</scope>
    <source>
        <tissue evidence="9">Muscle</tissue>
    </source>
</reference>
<name>A0A4Z2H089_9TELE</name>
<dbReference type="EC" id="2.1.1.319" evidence="2"/>
<keyword evidence="4" id="KW-0479">Metal-binding</keyword>
<dbReference type="GO" id="GO:0046872">
    <property type="term" value="F:metal ion binding"/>
    <property type="evidence" value="ECO:0007669"/>
    <property type="project" value="UniProtKB-KW"/>
</dbReference>
<evidence type="ECO:0000313" key="9">
    <source>
        <dbReference type="EMBL" id="TNN58910.1"/>
    </source>
</evidence>
<dbReference type="InterPro" id="IPR049482">
    <property type="entry name" value="ANM3-like_C2H2_Zf"/>
</dbReference>
<comment type="subcellular location">
    <subcellularLocation>
        <location evidence="1">Cytoplasm</location>
    </subcellularLocation>
</comment>
<protein>
    <recommendedName>
        <fullName evidence="2">type I protein arginine methyltransferase</fullName>
        <ecNumber evidence="2">2.1.1.319</ecNumber>
    </recommendedName>
</protein>
<comment type="caution">
    <text evidence="9">The sequence shown here is derived from an EMBL/GenBank/DDBJ whole genome shotgun (WGS) entry which is preliminary data.</text>
</comment>
<feature type="region of interest" description="Disordered" evidence="7">
    <location>
        <begin position="1"/>
        <end position="40"/>
    </location>
</feature>
<evidence type="ECO:0000256" key="7">
    <source>
        <dbReference type="SAM" id="MobiDB-lite"/>
    </source>
</evidence>
<evidence type="ECO:0000256" key="3">
    <source>
        <dbReference type="ARBA" id="ARBA00022490"/>
    </source>
</evidence>
<keyword evidence="3" id="KW-0963">Cytoplasm</keyword>